<dbReference type="Proteomes" id="UP000657592">
    <property type="component" value="Unassembled WGS sequence"/>
</dbReference>
<accession>A0A917ID92</accession>
<keyword evidence="1" id="KW-0472">Membrane</keyword>
<gene>
    <name evidence="2" type="ORF">GCM10010921_01270</name>
</gene>
<evidence type="ECO:0000256" key="1">
    <source>
        <dbReference type="SAM" id="Phobius"/>
    </source>
</evidence>
<keyword evidence="1" id="KW-1133">Transmembrane helix</keyword>
<reference evidence="2" key="2">
    <citation type="submission" date="2020-09" db="EMBL/GenBank/DDBJ databases">
        <authorList>
            <person name="Sun Q."/>
            <person name="Zhou Y."/>
        </authorList>
    </citation>
    <scope>NUCLEOTIDE SEQUENCE</scope>
    <source>
        <strain evidence="2">CGMCC 1.15794</strain>
    </source>
</reference>
<proteinExistence type="predicted"/>
<evidence type="ECO:0000313" key="3">
    <source>
        <dbReference type="Proteomes" id="UP000657592"/>
    </source>
</evidence>
<feature type="transmembrane region" description="Helical" evidence="1">
    <location>
        <begin position="32"/>
        <end position="52"/>
    </location>
</feature>
<organism evidence="2 3">
    <name type="scientific">Microbacterium album</name>
    <dbReference type="NCBI Taxonomy" id="2053191"/>
    <lineage>
        <taxon>Bacteria</taxon>
        <taxon>Bacillati</taxon>
        <taxon>Actinomycetota</taxon>
        <taxon>Actinomycetes</taxon>
        <taxon>Micrococcales</taxon>
        <taxon>Microbacteriaceae</taxon>
        <taxon>Microbacterium</taxon>
    </lineage>
</organism>
<keyword evidence="1" id="KW-0812">Transmembrane</keyword>
<protein>
    <submittedName>
        <fullName evidence="2">Uncharacterized protein</fullName>
    </submittedName>
</protein>
<dbReference type="RefSeq" id="WP_188754312.1">
    <property type="nucleotide sequence ID" value="NZ_BMJY01000001.1"/>
</dbReference>
<name>A0A917ID92_9MICO</name>
<evidence type="ECO:0000313" key="2">
    <source>
        <dbReference type="EMBL" id="GGH33949.1"/>
    </source>
</evidence>
<dbReference type="EMBL" id="BMJY01000001">
    <property type="protein sequence ID" value="GGH33949.1"/>
    <property type="molecule type" value="Genomic_DNA"/>
</dbReference>
<sequence length="99" mass="10205">MIAVRWAALVVAVACMAGALHAGVVNGFVLAGLVLLVVFVWPALPFVLWGVVADVVSPVCLDCRDGRHLACDGGCDCPVDHAIEQLIADVDARAAGGVR</sequence>
<keyword evidence="3" id="KW-1185">Reference proteome</keyword>
<dbReference type="AlphaFoldDB" id="A0A917ID92"/>
<reference evidence="2" key="1">
    <citation type="journal article" date="2014" name="Int. J. Syst. Evol. Microbiol.">
        <title>Complete genome sequence of Corynebacterium casei LMG S-19264T (=DSM 44701T), isolated from a smear-ripened cheese.</title>
        <authorList>
            <consortium name="US DOE Joint Genome Institute (JGI-PGF)"/>
            <person name="Walter F."/>
            <person name="Albersmeier A."/>
            <person name="Kalinowski J."/>
            <person name="Ruckert C."/>
        </authorList>
    </citation>
    <scope>NUCLEOTIDE SEQUENCE</scope>
    <source>
        <strain evidence="2">CGMCC 1.15794</strain>
    </source>
</reference>
<comment type="caution">
    <text evidence="2">The sequence shown here is derived from an EMBL/GenBank/DDBJ whole genome shotgun (WGS) entry which is preliminary data.</text>
</comment>